<keyword evidence="5" id="KW-0472">Membrane</keyword>
<feature type="transmembrane region" description="Helical" evidence="5">
    <location>
        <begin position="96"/>
        <end position="118"/>
    </location>
</feature>
<evidence type="ECO:0000313" key="7">
    <source>
        <dbReference type="EMBL" id="KAF9742298.1"/>
    </source>
</evidence>
<sequence length="122" mass="13175">MSERFSLKDVKDKSTETSGYIVIDGRVYEITDYMSKHPGGDDILTEVLGTDASDAFHEVGHSAEAIEQLKPLLRGILDPTSSKEGKGSLLFSPRSIPVLGVLISIVLALVAIIARSYIVKVS</sequence>
<dbReference type="PANTHER" id="PTHR19359">
    <property type="entry name" value="CYTOCHROME B5"/>
    <property type="match status" value="1"/>
</dbReference>
<evidence type="ECO:0000259" key="6">
    <source>
        <dbReference type="PROSITE" id="PS50255"/>
    </source>
</evidence>
<evidence type="ECO:0000256" key="2">
    <source>
        <dbReference type="ARBA" id="ARBA00022723"/>
    </source>
</evidence>
<dbReference type="SUPFAM" id="SSF55856">
    <property type="entry name" value="Cytochrome b5-like heme/steroid binding domain"/>
    <property type="match status" value="1"/>
</dbReference>
<evidence type="ECO:0000256" key="5">
    <source>
        <dbReference type="RuleBase" id="RU362121"/>
    </source>
</evidence>
<dbReference type="PROSITE" id="PS50255">
    <property type="entry name" value="CYTOCHROME_B5_2"/>
    <property type="match status" value="1"/>
</dbReference>
<dbReference type="PROSITE" id="PS00191">
    <property type="entry name" value="CYTOCHROME_B5_1"/>
    <property type="match status" value="1"/>
</dbReference>
<keyword evidence="1 5" id="KW-0349">Heme</keyword>
<dbReference type="InterPro" id="IPR018506">
    <property type="entry name" value="Cyt_B5_heme-BS"/>
</dbReference>
<comment type="caution">
    <text evidence="7">The sequence shown here is derived from an EMBL/GenBank/DDBJ whole genome shotgun (WGS) entry which is preliminary data.</text>
</comment>
<dbReference type="AlphaFoldDB" id="A0A8H7N1K1"/>
<dbReference type="Pfam" id="PF00173">
    <property type="entry name" value="Cyt-b5"/>
    <property type="match status" value="1"/>
</dbReference>
<evidence type="ECO:0000256" key="3">
    <source>
        <dbReference type="ARBA" id="ARBA00023004"/>
    </source>
</evidence>
<dbReference type="InterPro" id="IPR001199">
    <property type="entry name" value="Cyt_B5-like_heme/steroid-bd"/>
</dbReference>
<comment type="similarity">
    <text evidence="4 5">Belongs to the cytochrome b5 family.</text>
</comment>
<dbReference type="InterPro" id="IPR050668">
    <property type="entry name" value="Cytochrome_b5"/>
</dbReference>
<evidence type="ECO:0000313" key="8">
    <source>
        <dbReference type="Proteomes" id="UP000616885"/>
    </source>
</evidence>
<dbReference type="Gene3D" id="3.10.120.10">
    <property type="entry name" value="Cytochrome b5-like heme/steroid binding domain"/>
    <property type="match status" value="1"/>
</dbReference>
<keyword evidence="3 5" id="KW-0408">Iron</keyword>
<dbReference type="Proteomes" id="UP000616885">
    <property type="component" value="Unassembled WGS sequence"/>
</dbReference>
<dbReference type="EMBL" id="JADCTT010000022">
    <property type="protein sequence ID" value="KAF9742298.1"/>
    <property type="molecule type" value="Genomic_DNA"/>
</dbReference>
<gene>
    <name evidence="7" type="ORF">IM811_009598</name>
</gene>
<dbReference type="GO" id="GO:0046872">
    <property type="term" value="F:metal ion binding"/>
    <property type="evidence" value="ECO:0007669"/>
    <property type="project" value="UniProtKB-UniRule"/>
</dbReference>
<dbReference type="GO" id="GO:0016020">
    <property type="term" value="C:membrane"/>
    <property type="evidence" value="ECO:0007669"/>
    <property type="project" value="TreeGrafter"/>
</dbReference>
<evidence type="ECO:0000256" key="1">
    <source>
        <dbReference type="ARBA" id="ARBA00022617"/>
    </source>
</evidence>
<evidence type="ECO:0000256" key="4">
    <source>
        <dbReference type="ARBA" id="ARBA00038168"/>
    </source>
</evidence>
<proteinExistence type="inferred from homology"/>
<accession>A0A8H7N1K1</accession>
<dbReference type="PRINTS" id="PR00363">
    <property type="entry name" value="CYTOCHROMEB5"/>
</dbReference>
<keyword evidence="5" id="KW-1133">Transmembrane helix</keyword>
<keyword evidence="2 5" id="KW-0479">Metal-binding</keyword>
<feature type="domain" description="Cytochrome b5 heme-binding" evidence="6">
    <location>
        <begin position="2"/>
        <end position="78"/>
    </location>
</feature>
<organism evidence="7 8">
    <name type="scientific">Bionectria ochroleuca</name>
    <name type="common">Gliocladium roseum</name>
    <dbReference type="NCBI Taxonomy" id="29856"/>
    <lineage>
        <taxon>Eukaryota</taxon>
        <taxon>Fungi</taxon>
        <taxon>Dikarya</taxon>
        <taxon>Ascomycota</taxon>
        <taxon>Pezizomycotina</taxon>
        <taxon>Sordariomycetes</taxon>
        <taxon>Hypocreomycetidae</taxon>
        <taxon>Hypocreales</taxon>
        <taxon>Bionectriaceae</taxon>
        <taxon>Clonostachys</taxon>
    </lineage>
</organism>
<dbReference type="GO" id="GO:0020037">
    <property type="term" value="F:heme binding"/>
    <property type="evidence" value="ECO:0007669"/>
    <property type="project" value="UniProtKB-UniRule"/>
</dbReference>
<reference evidence="7" key="1">
    <citation type="submission" date="2020-10" db="EMBL/GenBank/DDBJ databases">
        <title>High-Quality Genome Resource of Clonostachys rosea strain S41 by Oxford Nanopore Long-Read Sequencing.</title>
        <authorList>
            <person name="Wang H."/>
        </authorList>
    </citation>
    <scope>NUCLEOTIDE SEQUENCE</scope>
    <source>
        <strain evidence="7">S41</strain>
    </source>
</reference>
<dbReference type="SMART" id="SM01117">
    <property type="entry name" value="Cyt-b5"/>
    <property type="match status" value="1"/>
</dbReference>
<keyword evidence="5" id="KW-0812">Transmembrane</keyword>
<name>A0A8H7N1K1_BIOOC</name>
<dbReference type="InterPro" id="IPR036400">
    <property type="entry name" value="Cyt_B5-like_heme/steroid_sf"/>
</dbReference>
<protein>
    <recommendedName>
        <fullName evidence="6">Cytochrome b5 heme-binding domain-containing protein</fullName>
    </recommendedName>
</protein>